<dbReference type="AlphaFoldDB" id="A0A835XKX1"/>
<proteinExistence type="predicted"/>
<gene>
    <name evidence="2" type="ORF">HYH03_018208</name>
</gene>
<feature type="compositionally biased region" description="Gly residues" evidence="1">
    <location>
        <begin position="608"/>
        <end position="617"/>
    </location>
</feature>
<dbReference type="Proteomes" id="UP000612055">
    <property type="component" value="Unassembled WGS sequence"/>
</dbReference>
<organism evidence="2 3">
    <name type="scientific">Edaphochlamys debaryana</name>
    <dbReference type="NCBI Taxonomy" id="47281"/>
    <lineage>
        <taxon>Eukaryota</taxon>
        <taxon>Viridiplantae</taxon>
        <taxon>Chlorophyta</taxon>
        <taxon>core chlorophytes</taxon>
        <taxon>Chlorophyceae</taxon>
        <taxon>CS clade</taxon>
        <taxon>Chlamydomonadales</taxon>
        <taxon>Chlamydomonadales incertae sedis</taxon>
        <taxon>Edaphochlamys</taxon>
    </lineage>
</organism>
<sequence length="803" mass="79564">MSMGVSRDGMHPAASPVGVRGAPVLGPGAIDAADAPTSSSAGRPWGSGEPEPHTYDDIAPDDDSHSRGSSSGLEDLEPGGQPSTGVSGGAPRDLNLSHLATPVPRDPSLRATDISPLAAPNGSMPLPPPGVIRTPKRHVQLPGSASGEPSRVPTNAFGSGSGTDAGPAPGSSAIPGQIVSFTAVKPLSRAGRGGGGMTNASTMWQSMARSAVGTADALPSAPPELPELHQAAWDDDLDQMVELLRARGASEPLGPLIWVNAQLYGTAGAAAGGGDDALDGEDAGRGGGGEDEEQMVATAPPPPPPGTAGGRRTVLSAAAPPAQPPLAATPSTATEALQALLRGDFLRHACHPLTIAAFRGNDLMVEELIKAMRADARLVGHEHPLTWAQPPREDWPPGCPWVTPLAAAALSGSDACVRLIAQAVHRRRLQEDRSWYGCFRFRALVVAQTAEAVASLILHGASNTETLRRLCTSARRVAKEEALSGGGGGGGGWTGGGGVTSRSHLSAGPSGATLNGGGGGVLTRRSSAGSDLAAGQASQVWGSTAAAAAAAAAAGSPMDSRAASGFISGAPSGALSLAAAHSGGLGLGLGPGPDAVQPRGSRLPGPGPGSGFALGPGSGPPQLADKTPELLLFRSRLFHDSLGRPLETALHAFSPETLAALGALTALVERGLEPDRFLSHAEHRHISSTSLLVVVVRAYRHALAAASGGAAGLSVFGGGAAGGAARPLSGGGAAGRPLSGGAAGADGDGVAGAGSTGSLGGWAMGGPGSDLLSAAHEVLPILVAELLQKGAAVDAAPRLESQQ</sequence>
<feature type="region of interest" description="Disordered" evidence="1">
    <location>
        <begin position="1"/>
        <end position="174"/>
    </location>
</feature>
<evidence type="ECO:0000256" key="1">
    <source>
        <dbReference type="SAM" id="MobiDB-lite"/>
    </source>
</evidence>
<feature type="region of interest" description="Disordered" evidence="1">
    <location>
        <begin position="481"/>
        <end position="523"/>
    </location>
</feature>
<dbReference type="EMBL" id="JAEHOE010000197">
    <property type="protein sequence ID" value="KAG2482930.1"/>
    <property type="molecule type" value="Genomic_DNA"/>
</dbReference>
<feature type="region of interest" description="Disordered" evidence="1">
    <location>
        <begin position="273"/>
        <end position="312"/>
    </location>
</feature>
<keyword evidence="3" id="KW-1185">Reference proteome</keyword>
<protein>
    <submittedName>
        <fullName evidence="2">Uncharacterized protein</fullName>
    </submittedName>
</protein>
<feature type="region of interest" description="Disordered" evidence="1">
    <location>
        <begin position="592"/>
        <end position="617"/>
    </location>
</feature>
<evidence type="ECO:0000313" key="3">
    <source>
        <dbReference type="Proteomes" id="UP000612055"/>
    </source>
</evidence>
<feature type="compositionally biased region" description="Gly residues" evidence="1">
    <location>
        <begin position="484"/>
        <end position="499"/>
    </location>
</feature>
<evidence type="ECO:0000313" key="2">
    <source>
        <dbReference type="EMBL" id="KAG2482930.1"/>
    </source>
</evidence>
<name>A0A835XKX1_9CHLO</name>
<accession>A0A835XKX1</accession>
<comment type="caution">
    <text evidence="2">The sequence shown here is derived from an EMBL/GenBank/DDBJ whole genome shotgun (WGS) entry which is preliminary data.</text>
</comment>
<feature type="compositionally biased region" description="Basic and acidic residues" evidence="1">
    <location>
        <begin position="50"/>
        <end position="66"/>
    </location>
</feature>
<reference evidence="2" key="1">
    <citation type="journal article" date="2020" name="bioRxiv">
        <title>Comparative genomics of Chlamydomonas.</title>
        <authorList>
            <person name="Craig R.J."/>
            <person name="Hasan A.R."/>
            <person name="Ness R.W."/>
            <person name="Keightley P.D."/>
        </authorList>
    </citation>
    <scope>NUCLEOTIDE SEQUENCE</scope>
    <source>
        <strain evidence="2">CCAP 11/70</strain>
    </source>
</reference>
<feature type="non-terminal residue" evidence="2">
    <location>
        <position position="803"/>
    </location>
</feature>